<feature type="compositionally biased region" description="Low complexity" evidence="8">
    <location>
        <begin position="310"/>
        <end position="320"/>
    </location>
</feature>
<feature type="transmembrane region" description="Helical" evidence="7">
    <location>
        <begin position="122"/>
        <end position="140"/>
    </location>
</feature>
<feature type="compositionally biased region" description="Basic and acidic residues" evidence="8">
    <location>
        <begin position="288"/>
        <end position="302"/>
    </location>
</feature>
<keyword evidence="4 7" id="KW-0812">Transmembrane</keyword>
<organism evidence="9 10">
    <name type="scientific">Microlunatus flavus</name>
    <dbReference type="NCBI Taxonomy" id="1036181"/>
    <lineage>
        <taxon>Bacteria</taxon>
        <taxon>Bacillati</taxon>
        <taxon>Actinomycetota</taxon>
        <taxon>Actinomycetes</taxon>
        <taxon>Propionibacteriales</taxon>
        <taxon>Propionibacteriaceae</taxon>
        <taxon>Microlunatus</taxon>
    </lineage>
</organism>
<evidence type="ECO:0000256" key="4">
    <source>
        <dbReference type="ARBA" id="ARBA00022692"/>
    </source>
</evidence>
<feature type="transmembrane region" description="Helical" evidence="7">
    <location>
        <begin position="182"/>
        <end position="200"/>
    </location>
</feature>
<dbReference type="Pfam" id="PF01790">
    <property type="entry name" value="LGT"/>
    <property type="match status" value="1"/>
</dbReference>
<dbReference type="OrthoDB" id="871140at2"/>
<dbReference type="GO" id="GO:0005886">
    <property type="term" value="C:plasma membrane"/>
    <property type="evidence" value="ECO:0007669"/>
    <property type="project" value="UniProtKB-SubCell"/>
</dbReference>
<comment type="pathway">
    <text evidence="7">Protein modification; lipoprotein biosynthesis (diacylglyceryl transfer).</text>
</comment>
<keyword evidence="9" id="KW-0449">Lipoprotein</keyword>
<dbReference type="RefSeq" id="WP_091178893.1">
    <property type="nucleotide sequence ID" value="NZ_FOFA01000003.1"/>
</dbReference>
<evidence type="ECO:0000256" key="8">
    <source>
        <dbReference type="SAM" id="MobiDB-lite"/>
    </source>
</evidence>
<dbReference type="GO" id="GO:0042158">
    <property type="term" value="P:lipoprotein biosynthetic process"/>
    <property type="evidence" value="ECO:0007669"/>
    <property type="project" value="UniProtKB-UniRule"/>
</dbReference>
<dbReference type="STRING" id="1036181.SAMN05421756_103194"/>
<keyword evidence="2 7" id="KW-1003">Cell membrane</keyword>
<evidence type="ECO:0000256" key="6">
    <source>
        <dbReference type="ARBA" id="ARBA00023136"/>
    </source>
</evidence>
<feature type="compositionally biased region" description="Low complexity" evidence="8">
    <location>
        <begin position="274"/>
        <end position="287"/>
    </location>
</feature>
<comment type="function">
    <text evidence="7">Catalyzes the transfer of the diacylglyceryl group from phosphatidylglycerol to the sulfhydryl group of the N-terminal cysteine of a prolipoprotein, the first step in the formation of mature lipoproteins.</text>
</comment>
<feature type="transmembrane region" description="Helical" evidence="7">
    <location>
        <begin position="212"/>
        <end position="231"/>
    </location>
</feature>
<dbReference type="NCBIfam" id="TIGR00544">
    <property type="entry name" value="lgt"/>
    <property type="match status" value="1"/>
</dbReference>
<evidence type="ECO:0000256" key="5">
    <source>
        <dbReference type="ARBA" id="ARBA00022989"/>
    </source>
</evidence>
<evidence type="ECO:0000256" key="1">
    <source>
        <dbReference type="ARBA" id="ARBA00007150"/>
    </source>
</evidence>
<gene>
    <name evidence="7" type="primary">lgt</name>
    <name evidence="9" type="ORF">SAMN05421756_103194</name>
</gene>
<comment type="subcellular location">
    <subcellularLocation>
        <location evidence="7">Cell membrane</location>
        <topology evidence="7">Multi-pass membrane protein</topology>
    </subcellularLocation>
</comment>
<feature type="transmembrane region" description="Helical" evidence="7">
    <location>
        <begin position="243"/>
        <end position="262"/>
    </location>
</feature>
<feature type="transmembrane region" description="Helical" evidence="7">
    <location>
        <begin position="52"/>
        <end position="74"/>
    </location>
</feature>
<feature type="region of interest" description="Disordered" evidence="8">
    <location>
        <begin position="274"/>
        <end position="330"/>
    </location>
</feature>
<dbReference type="PANTHER" id="PTHR30589">
    <property type="entry name" value="PROLIPOPROTEIN DIACYLGLYCERYL TRANSFERASE"/>
    <property type="match status" value="1"/>
</dbReference>
<dbReference type="UniPathway" id="UPA00664"/>
<comment type="catalytic activity">
    <reaction evidence="7">
        <text>L-cysteinyl-[prolipoprotein] + a 1,2-diacyl-sn-glycero-3-phospho-(1'-sn-glycerol) = an S-1,2-diacyl-sn-glyceryl-L-cysteinyl-[prolipoprotein] + sn-glycerol 1-phosphate + H(+)</text>
        <dbReference type="Rhea" id="RHEA:56712"/>
        <dbReference type="Rhea" id="RHEA-COMP:14679"/>
        <dbReference type="Rhea" id="RHEA-COMP:14680"/>
        <dbReference type="ChEBI" id="CHEBI:15378"/>
        <dbReference type="ChEBI" id="CHEBI:29950"/>
        <dbReference type="ChEBI" id="CHEBI:57685"/>
        <dbReference type="ChEBI" id="CHEBI:64716"/>
        <dbReference type="ChEBI" id="CHEBI:140658"/>
        <dbReference type="EC" id="2.5.1.145"/>
    </reaction>
</comment>
<evidence type="ECO:0000256" key="2">
    <source>
        <dbReference type="ARBA" id="ARBA00022475"/>
    </source>
</evidence>
<keyword evidence="3 7" id="KW-0808">Transferase</keyword>
<keyword evidence="5 7" id="KW-1133">Transmembrane helix</keyword>
<dbReference type="HAMAP" id="MF_01147">
    <property type="entry name" value="Lgt"/>
    <property type="match status" value="1"/>
</dbReference>
<dbReference type="AlphaFoldDB" id="A0A1H9F945"/>
<dbReference type="PANTHER" id="PTHR30589:SF0">
    <property type="entry name" value="PHOSPHATIDYLGLYCEROL--PROLIPOPROTEIN DIACYLGLYCERYL TRANSFERASE"/>
    <property type="match status" value="1"/>
</dbReference>
<feature type="transmembrane region" description="Helical" evidence="7">
    <location>
        <begin position="94"/>
        <end position="115"/>
    </location>
</feature>
<keyword evidence="10" id="KW-1185">Reference proteome</keyword>
<feature type="transmembrane region" description="Helical" evidence="7">
    <location>
        <begin position="20"/>
        <end position="40"/>
    </location>
</feature>
<evidence type="ECO:0000256" key="7">
    <source>
        <dbReference type="HAMAP-Rule" id="MF_01147"/>
    </source>
</evidence>
<proteinExistence type="inferred from homology"/>
<protein>
    <recommendedName>
        <fullName evidence="7">Phosphatidylglycerol--prolipoprotein diacylglyceryl transferase</fullName>
        <ecNumber evidence="7">2.5.1.145</ecNumber>
    </recommendedName>
</protein>
<reference evidence="10" key="1">
    <citation type="submission" date="2016-10" db="EMBL/GenBank/DDBJ databases">
        <authorList>
            <person name="Varghese N."/>
            <person name="Submissions S."/>
        </authorList>
    </citation>
    <scope>NUCLEOTIDE SEQUENCE [LARGE SCALE GENOMIC DNA]</scope>
    <source>
        <strain evidence="10">CGMCC 4.6856</strain>
    </source>
</reference>
<evidence type="ECO:0000313" key="9">
    <source>
        <dbReference type="EMBL" id="SEQ34466.1"/>
    </source>
</evidence>
<evidence type="ECO:0000313" key="10">
    <source>
        <dbReference type="Proteomes" id="UP000198504"/>
    </source>
</evidence>
<name>A0A1H9F945_9ACTN</name>
<feature type="binding site" evidence="7">
    <location>
        <position position="141"/>
    </location>
    <ligand>
        <name>a 1,2-diacyl-sn-glycero-3-phospho-(1'-sn-glycerol)</name>
        <dbReference type="ChEBI" id="CHEBI:64716"/>
    </ligand>
</feature>
<dbReference type="EC" id="2.5.1.145" evidence="7"/>
<accession>A0A1H9F945</accession>
<evidence type="ECO:0000256" key="3">
    <source>
        <dbReference type="ARBA" id="ARBA00022679"/>
    </source>
</evidence>
<dbReference type="PROSITE" id="PS01311">
    <property type="entry name" value="LGT"/>
    <property type="match status" value="1"/>
</dbReference>
<keyword evidence="6 7" id="KW-0472">Membrane</keyword>
<dbReference type="GO" id="GO:0008961">
    <property type="term" value="F:phosphatidylglycerol-prolipoprotein diacylglyceryl transferase activity"/>
    <property type="evidence" value="ECO:0007669"/>
    <property type="project" value="UniProtKB-UniRule"/>
</dbReference>
<dbReference type="EMBL" id="FOFA01000003">
    <property type="protein sequence ID" value="SEQ34466.1"/>
    <property type="molecule type" value="Genomic_DNA"/>
</dbReference>
<sequence>MTPLFIPSPSENVWHLGPLPLRAYALCIIAGIIVGMIIATRRWRARGGTSDALESVVVVAVPAGIIGARIYHVITDYELYFGPGRHPVDALKIWQGGLGIWGAVALGALAGWVVARRRGIRFAALLDAVAPGIAVAQGIGRLGNWFNSELFGRPTTLPWGLEIAPRFRPTGYEQYATFHPTFLYELIWDIGVVAVLLVVLDRRFRLGHGKVFALYVMLYSLGRFWIEALRIDTVNEIGGFRLNNYTSLITFVGAALVLAWLVRHRPGREAVVEDGAAGATDDAPAADQAHEAQEGHEARTDDADAEAGDAHAAAGTTGPALDGAQVPPER</sequence>
<dbReference type="InterPro" id="IPR001640">
    <property type="entry name" value="Lgt"/>
</dbReference>
<dbReference type="Proteomes" id="UP000198504">
    <property type="component" value="Unassembled WGS sequence"/>
</dbReference>
<comment type="similarity">
    <text evidence="1 7">Belongs to the Lgt family.</text>
</comment>